<proteinExistence type="predicted"/>
<comment type="caution">
    <text evidence="3">The sequence shown here is derived from an EMBL/GenBank/DDBJ whole genome shotgun (WGS) entry which is preliminary data.</text>
</comment>
<evidence type="ECO:0000313" key="3">
    <source>
        <dbReference type="EMBL" id="KAF6757435.1"/>
    </source>
</evidence>
<sequence>MKTISDSTAFTALLILAFGLLALSAPVPYGSEQLYSRSKVSADSLLPRSSKAAADAGWNALKKSRRYQKLAQDGTTFAQTVYNKLNQGHSSGSSGQEAPQAGPSQTCV</sequence>
<feature type="chain" id="PRO_5034588241" evidence="2">
    <location>
        <begin position="25"/>
        <end position="108"/>
    </location>
</feature>
<evidence type="ECO:0000256" key="1">
    <source>
        <dbReference type="SAM" id="MobiDB-lite"/>
    </source>
</evidence>
<dbReference type="AlphaFoldDB" id="A0A8H6I270"/>
<reference evidence="3 4" key="1">
    <citation type="submission" date="2020-07" db="EMBL/GenBank/DDBJ databases">
        <title>Comparative genomics of pyrophilous fungi reveals a link between fire events and developmental genes.</title>
        <authorList>
            <consortium name="DOE Joint Genome Institute"/>
            <person name="Steindorff A.S."/>
            <person name="Carver A."/>
            <person name="Calhoun S."/>
            <person name="Stillman K."/>
            <person name="Liu H."/>
            <person name="Lipzen A."/>
            <person name="Pangilinan J."/>
            <person name="Labutti K."/>
            <person name="Bruns T.D."/>
            <person name="Grigoriev I.V."/>
        </authorList>
    </citation>
    <scope>NUCLEOTIDE SEQUENCE [LARGE SCALE GENOMIC DNA]</scope>
    <source>
        <strain evidence="3 4">CBS 144469</strain>
    </source>
</reference>
<gene>
    <name evidence="3" type="ORF">DFP72DRAFT_234183</name>
</gene>
<protein>
    <submittedName>
        <fullName evidence="3">Uncharacterized protein</fullName>
    </submittedName>
</protein>
<dbReference type="Proteomes" id="UP000521943">
    <property type="component" value="Unassembled WGS sequence"/>
</dbReference>
<name>A0A8H6I270_9AGAR</name>
<organism evidence="3 4">
    <name type="scientific">Ephemerocybe angulata</name>
    <dbReference type="NCBI Taxonomy" id="980116"/>
    <lineage>
        <taxon>Eukaryota</taxon>
        <taxon>Fungi</taxon>
        <taxon>Dikarya</taxon>
        <taxon>Basidiomycota</taxon>
        <taxon>Agaricomycotina</taxon>
        <taxon>Agaricomycetes</taxon>
        <taxon>Agaricomycetidae</taxon>
        <taxon>Agaricales</taxon>
        <taxon>Agaricineae</taxon>
        <taxon>Psathyrellaceae</taxon>
        <taxon>Ephemerocybe</taxon>
    </lineage>
</organism>
<dbReference type="EMBL" id="JACGCI010000022">
    <property type="protein sequence ID" value="KAF6757435.1"/>
    <property type="molecule type" value="Genomic_DNA"/>
</dbReference>
<feature type="signal peptide" evidence="2">
    <location>
        <begin position="1"/>
        <end position="24"/>
    </location>
</feature>
<keyword evidence="4" id="KW-1185">Reference proteome</keyword>
<evidence type="ECO:0000313" key="4">
    <source>
        <dbReference type="Proteomes" id="UP000521943"/>
    </source>
</evidence>
<keyword evidence="2" id="KW-0732">Signal</keyword>
<evidence type="ECO:0000256" key="2">
    <source>
        <dbReference type="SAM" id="SignalP"/>
    </source>
</evidence>
<accession>A0A8H6I270</accession>
<feature type="region of interest" description="Disordered" evidence="1">
    <location>
        <begin position="85"/>
        <end position="108"/>
    </location>
</feature>